<protein>
    <submittedName>
        <fullName evidence="1">Uncharacterized protein</fullName>
    </submittedName>
</protein>
<dbReference type="AlphaFoldDB" id="A0A1S1UFB8"/>
<evidence type="ECO:0000313" key="2">
    <source>
        <dbReference type="Proteomes" id="UP000179840"/>
    </source>
</evidence>
<reference evidence="1 2" key="1">
    <citation type="submission" date="2015-06" db="EMBL/GenBank/DDBJ databases">
        <title>Draft genome sequencing of a biphenyl-degrading bacterium, Janthinobacterium lividum MEG1.</title>
        <authorList>
            <person name="Shimodaira J."/>
            <person name="Hatta T."/>
        </authorList>
    </citation>
    <scope>NUCLEOTIDE SEQUENCE [LARGE SCALE GENOMIC DNA]</scope>
    <source>
        <strain evidence="1 2">MEG1</strain>
    </source>
</reference>
<organism evidence="1 2">
    <name type="scientific">Janthinobacterium lividum</name>
    <dbReference type="NCBI Taxonomy" id="29581"/>
    <lineage>
        <taxon>Bacteria</taxon>
        <taxon>Pseudomonadati</taxon>
        <taxon>Pseudomonadota</taxon>
        <taxon>Betaproteobacteria</taxon>
        <taxon>Burkholderiales</taxon>
        <taxon>Oxalobacteraceae</taxon>
        <taxon>Janthinobacterium</taxon>
    </lineage>
</organism>
<name>A0A1S1UFB8_9BURK</name>
<accession>A0A1S1UFB8</accession>
<evidence type="ECO:0000313" key="1">
    <source>
        <dbReference type="EMBL" id="OHV99050.1"/>
    </source>
</evidence>
<dbReference type="EMBL" id="LFKP01000001">
    <property type="protein sequence ID" value="OHV99050.1"/>
    <property type="molecule type" value="Genomic_DNA"/>
</dbReference>
<sequence length="176" mass="20146">MLSQFTGKLSVINSLLLIRTSDPSSKPYSFANWNQGIPGDTSFSPAVCSMLDSFRYEAVWQADDFRGHVGCREWTAQLYDPGQPYIDVTTYSKRGNFIGELVGWSRFEDPPKPVIGMQGKQWLCLHECPGGERPGVIADLRAWTRKHGYPMPERPPRQPLYPDSEYQDDLNEFWNH</sequence>
<gene>
    <name evidence="1" type="ORF">AKG95_00775</name>
</gene>
<dbReference type="Proteomes" id="UP000179840">
    <property type="component" value="Unassembled WGS sequence"/>
</dbReference>
<comment type="caution">
    <text evidence="1">The sequence shown here is derived from an EMBL/GenBank/DDBJ whole genome shotgun (WGS) entry which is preliminary data.</text>
</comment>
<proteinExistence type="predicted"/>